<keyword evidence="1 4" id="KW-0732">Signal</keyword>
<feature type="signal peptide" evidence="4">
    <location>
        <begin position="1"/>
        <end position="21"/>
    </location>
</feature>
<dbReference type="EMBL" id="GECZ01019184">
    <property type="protein sequence ID" value="JAS50585.1"/>
    <property type="molecule type" value="Transcribed_RNA"/>
</dbReference>
<dbReference type="InterPro" id="IPR038606">
    <property type="entry name" value="To_sf"/>
</dbReference>
<dbReference type="GO" id="GO:0005615">
    <property type="term" value="C:extracellular space"/>
    <property type="evidence" value="ECO:0007669"/>
    <property type="project" value="TreeGrafter"/>
</dbReference>
<dbReference type="PANTHER" id="PTHR11008">
    <property type="entry name" value="PROTEIN TAKEOUT-LIKE PROTEIN"/>
    <property type="match status" value="1"/>
</dbReference>
<proteinExistence type="inferred from homology"/>
<evidence type="ECO:0000256" key="2">
    <source>
        <dbReference type="ARBA" id="ARBA00023108"/>
    </source>
</evidence>
<dbReference type="InterPro" id="IPR010562">
    <property type="entry name" value="Haemolymph_juvenile_hormone-bd"/>
</dbReference>
<name>A0A1B6FK71_9HEMI</name>
<evidence type="ECO:0000256" key="4">
    <source>
        <dbReference type="SAM" id="SignalP"/>
    </source>
</evidence>
<organism evidence="5">
    <name type="scientific">Cuerna arida</name>
    <dbReference type="NCBI Taxonomy" id="1464854"/>
    <lineage>
        <taxon>Eukaryota</taxon>
        <taxon>Metazoa</taxon>
        <taxon>Ecdysozoa</taxon>
        <taxon>Arthropoda</taxon>
        <taxon>Hexapoda</taxon>
        <taxon>Insecta</taxon>
        <taxon>Pterygota</taxon>
        <taxon>Neoptera</taxon>
        <taxon>Paraneoptera</taxon>
        <taxon>Hemiptera</taxon>
        <taxon>Auchenorrhyncha</taxon>
        <taxon>Membracoidea</taxon>
        <taxon>Cicadellidae</taxon>
        <taxon>Cicadellinae</taxon>
        <taxon>Proconiini</taxon>
        <taxon>Cuerna</taxon>
    </lineage>
</organism>
<dbReference type="FunFam" id="3.15.10.30:FF:000001">
    <property type="entry name" value="Takeout-like protein 1"/>
    <property type="match status" value="1"/>
</dbReference>
<comment type="similarity">
    <text evidence="3">Belongs to the TO family.</text>
</comment>
<reference evidence="5" key="1">
    <citation type="submission" date="2015-11" db="EMBL/GenBank/DDBJ databases">
        <title>De novo transcriptome assembly of four potential Pierce s Disease insect vectors from Arizona vineyards.</title>
        <authorList>
            <person name="Tassone E.E."/>
        </authorList>
    </citation>
    <scope>NUCLEOTIDE SEQUENCE</scope>
</reference>
<evidence type="ECO:0000256" key="1">
    <source>
        <dbReference type="ARBA" id="ARBA00022729"/>
    </source>
</evidence>
<dbReference type="GO" id="GO:0007623">
    <property type="term" value="P:circadian rhythm"/>
    <property type="evidence" value="ECO:0007669"/>
    <property type="project" value="UniProtKB-ARBA"/>
</dbReference>
<gene>
    <name evidence="5" type="ORF">g.21376</name>
</gene>
<dbReference type="Gene3D" id="3.15.10.30">
    <property type="entry name" value="Haemolymph juvenile hormone binding protein"/>
    <property type="match status" value="1"/>
</dbReference>
<keyword evidence="2" id="KW-0090">Biological rhythms</keyword>
<dbReference type="AlphaFoldDB" id="A0A1B6FK71"/>
<protein>
    <recommendedName>
        <fullName evidence="6">Circadian clock-controlled protein</fullName>
    </recommendedName>
</protein>
<dbReference type="SMART" id="SM00700">
    <property type="entry name" value="JHBP"/>
    <property type="match status" value="1"/>
</dbReference>
<feature type="chain" id="PRO_5008582899" description="Circadian clock-controlled protein" evidence="4">
    <location>
        <begin position="22"/>
        <end position="248"/>
    </location>
</feature>
<evidence type="ECO:0000313" key="5">
    <source>
        <dbReference type="EMBL" id="JAS50585.1"/>
    </source>
</evidence>
<accession>A0A1B6FK71</accession>
<evidence type="ECO:0000256" key="3">
    <source>
        <dbReference type="ARBA" id="ARBA00060902"/>
    </source>
</evidence>
<sequence>DMETRVWVLAVLAMAISSVTAGLDKIPDFIHTCKRNDPNVNSCIRKSIEELRPYLRRGIPELKVPSLEPLVIKELVAAEGSGIKITTENLKVFGCSNFTVQKLDVNMKTHQYLFNIKLPHLVLDGRYIIDGRILLIPIRGKGRLTGDIFNAKANVSLSGQIIKKHGEDYLHYNKMTIKIKVVTGKLRLDNLFGGEPVLGEVINSAINANFEQFMNELRPIVEKALAKFMLESADGIASSFPYKDLFPV</sequence>
<dbReference type="Pfam" id="PF06585">
    <property type="entry name" value="JHBP"/>
    <property type="match status" value="1"/>
</dbReference>
<evidence type="ECO:0008006" key="6">
    <source>
        <dbReference type="Google" id="ProtNLM"/>
    </source>
</evidence>
<dbReference type="PANTHER" id="PTHR11008:SF14">
    <property type="entry name" value="CIRCADIAN CLOCK-CONTROLLED PROTEIN-LIKE PROTEIN"/>
    <property type="match status" value="1"/>
</dbReference>
<feature type="non-terminal residue" evidence="5">
    <location>
        <position position="1"/>
    </location>
</feature>